<dbReference type="EMBL" id="ON390793">
    <property type="protein sequence ID" value="WAK84980.1"/>
    <property type="molecule type" value="Genomic_DNA"/>
</dbReference>
<dbReference type="AlphaFoldDB" id="A0A9E8YZC2"/>
<name>A0A9E8YZC2_9STRA</name>
<proteinExistence type="predicted"/>
<organism evidence="1">
    <name type="scientific">Amicula sp. isolate GU52X-4 cfCalB7</name>
    <dbReference type="NCBI Taxonomy" id="3003489"/>
    <lineage>
        <taxon>Eukaryota</taxon>
        <taxon>Sar</taxon>
        <taxon>Stramenopiles</taxon>
        <taxon>Ochrophyta</taxon>
        <taxon>Bacillariophyta</taxon>
        <taxon>Bacillariophyceae</taxon>
        <taxon>Bacillariophycidae</taxon>
        <taxon>Naviculales</taxon>
        <taxon>Naviculaceae</taxon>
        <taxon>Amicula</taxon>
    </lineage>
</organism>
<accession>A0A9E8YZC2</accession>
<gene>
    <name evidence="1" type="primary">orf135</name>
</gene>
<protein>
    <submittedName>
        <fullName evidence="1">Uncharacterized protein</fullName>
    </submittedName>
</protein>
<dbReference type="EMBL" id="ON390793">
    <property type="protein sequence ID" value="WAK84912.1"/>
    <property type="molecule type" value="Genomic_DNA"/>
</dbReference>
<geneLocation type="plastid" evidence="1"/>
<reference evidence="1" key="1">
    <citation type="submission" date="2022-04" db="EMBL/GenBank/DDBJ databases">
        <title>Plastid genome of Amicula sp.</title>
        <authorList>
            <person name="Gastineau R."/>
            <person name="Li C."/>
            <person name="Ashworth M.P."/>
            <person name="Witkowski A."/>
            <person name="Turmel M."/>
            <person name="Gorecka E."/>
            <person name="Frankovich T."/>
            <person name="Wachnicka A."/>
            <person name="Lobban C.S."/>
            <person name="Theriot E.C."/>
            <person name="Otis C."/>
            <person name="Dabek P."/>
            <person name="Binczewska A."/>
            <person name="Lemieux C."/>
        </authorList>
    </citation>
    <scope>NUCLEOTIDE SEQUENCE</scope>
    <source>
        <strain evidence="1">GU52X-4 cfCalB7</strain>
    </source>
</reference>
<evidence type="ECO:0000313" key="1">
    <source>
        <dbReference type="EMBL" id="WAK84912.1"/>
    </source>
</evidence>
<sequence>MIKNCNLGDYNEYNKCNKYNKIEHLKLLKRSLELKKQNKRLSIEDEMKLYRQNDIIISNFFWQKKDQFIILIENFLNNSINLEEFDPYFSHLWNTTIIETKPFYKDIKQVENFKPDPILNKFPKFCNFGSLQPDL</sequence>
<keyword evidence="1" id="KW-0934">Plastid</keyword>